<dbReference type="InterPro" id="IPR050147">
    <property type="entry name" value="Ser/Thr_Dehydratase"/>
</dbReference>
<keyword evidence="4" id="KW-0732">Signal</keyword>
<reference evidence="6" key="1">
    <citation type="submission" date="2021-01" db="EMBL/GenBank/DDBJ databases">
        <authorList>
            <person name="Corre E."/>
            <person name="Pelletier E."/>
            <person name="Niang G."/>
            <person name="Scheremetjew M."/>
            <person name="Finn R."/>
            <person name="Kale V."/>
            <person name="Holt S."/>
            <person name="Cochrane G."/>
            <person name="Meng A."/>
            <person name="Brown T."/>
            <person name="Cohen L."/>
        </authorList>
    </citation>
    <scope>NUCLEOTIDE SEQUENCE</scope>
    <source>
        <strain evidence="6">CCMP325</strain>
    </source>
</reference>
<organism evidence="6">
    <name type="scientific">Hanusia phi</name>
    <dbReference type="NCBI Taxonomy" id="3032"/>
    <lineage>
        <taxon>Eukaryota</taxon>
        <taxon>Cryptophyceae</taxon>
        <taxon>Pyrenomonadales</taxon>
        <taxon>Geminigeraceae</taxon>
        <taxon>Hanusia</taxon>
    </lineage>
</organism>
<evidence type="ECO:0000256" key="2">
    <source>
        <dbReference type="ARBA" id="ARBA00022898"/>
    </source>
</evidence>
<dbReference type="GO" id="GO:0006567">
    <property type="term" value="P:L-threonine catabolic process"/>
    <property type="evidence" value="ECO:0007669"/>
    <property type="project" value="TreeGrafter"/>
</dbReference>
<dbReference type="EMBL" id="HBEO01023021">
    <property type="protein sequence ID" value="CAD8493348.1"/>
    <property type="molecule type" value="Transcribed_RNA"/>
</dbReference>
<dbReference type="Pfam" id="PF00291">
    <property type="entry name" value="PALP"/>
    <property type="match status" value="1"/>
</dbReference>
<evidence type="ECO:0000256" key="3">
    <source>
        <dbReference type="ARBA" id="ARBA00023239"/>
    </source>
</evidence>
<dbReference type="GO" id="GO:0004794">
    <property type="term" value="F:threonine deaminase activity"/>
    <property type="evidence" value="ECO:0007669"/>
    <property type="project" value="TreeGrafter"/>
</dbReference>
<accession>A0A7S0ETW3</accession>
<gene>
    <name evidence="6" type="ORF">HPHI1048_LOCUS15549</name>
</gene>
<proteinExistence type="predicted"/>
<keyword evidence="2" id="KW-0663">Pyridoxal phosphate</keyword>
<comment type="cofactor">
    <cofactor evidence="1">
        <name>pyridoxal 5'-phosphate</name>
        <dbReference type="ChEBI" id="CHEBI:597326"/>
    </cofactor>
</comment>
<evidence type="ECO:0000256" key="1">
    <source>
        <dbReference type="ARBA" id="ARBA00001933"/>
    </source>
</evidence>
<name>A0A7S0ETW3_9CRYP</name>
<feature type="chain" id="PRO_5030537745" description="Tryptophan synthase beta chain-like PALP domain-containing protein" evidence="4">
    <location>
        <begin position="25"/>
        <end position="500"/>
    </location>
</feature>
<dbReference type="Gene3D" id="3.40.50.1100">
    <property type="match status" value="3"/>
</dbReference>
<protein>
    <recommendedName>
        <fullName evidence="5">Tryptophan synthase beta chain-like PALP domain-containing protein</fullName>
    </recommendedName>
</protein>
<evidence type="ECO:0000256" key="4">
    <source>
        <dbReference type="SAM" id="SignalP"/>
    </source>
</evidence>
<dbReference type="AlphaFoldDB" id="A0A7S0ETW3"/>
<dbReference type="InterPro" id="IPR036052">
    <property type="entry name" value="TrpB-like_PALP_sf"/>
</dbReference>
<dbReference type="InterPro" id="IPR001926">
    <property type="entry name" value="TrpB-like_PALP"/>
</dbReference>
<keyword evidence="3" id="KW-0456">Lyase</keyword>
<dbReference type="PANTHER" id="PTHR48078:SF11">
    <property type="entry name" value="THREONINE DEHYDRATASE, MITOCHONDRIAL"/>
    <property type="match status" value="1"/>
</dbReference>
<dbReference type="SUPFAM" id="SSF53686">
    <property type="entry name" value="Tryptophan synthase beta subunit-like PLP-dependent enzymes"/>
    <property type="match status" value="1"/>
</dbReference>
<dbReference type="GO" id="GO:0003941">
    <property type="term" value="F:L-serine ammonia-lyase activity"/>
    <property type="evidence" value="ECO:0007669"/>
    <property type="project" value="TreeGrafter"/>
</dbReference>
<evidence type="ECO:0000259" key="5">
    <source>
        <dbReference type="Pfam" id="PF00291"/>
    </source>
</evidence>
<dbReference type="GO" id="GO:0009097">
    <property type="term" value="P:isoleucine biosynthetic process"/>
    <property type="evidence" value="ECO:0007669"/>
    <property type="project" value="TreeGrafter"/>
</dbReference>
<evidence type="ECO:0000313" key="6">
    <source>
        <dbReference type="EMBL" id="CAD8493348.1"/>
    </source>
</evidence>
<dbReference type="PANTHER" id="PTHR48078">
    <property type="entry name" value="THREONINE DEHYDRATASE, MITOCHONDRIAL-RELATED"/>
    <property type="match status" value="1"/>
</dbReference>
<feature type="signal peptide" evidence="4">
    <location>
        <begin position="1"/>
        <end position="24"/>
    </location>
</feature>
<sequence length="500" mass="55333">MHSQAGAMLGCLMLIAMLFHETSSSLSVHSNLPRFQKDVDHALSSTTSKPLPSQRDLGHVPLFVALLSSRNSFTRSADTYKDVICLRKFKLYSFLSKRHSDIPLISLPRRGCNVCANIDHEGVPYDWFLKQALLSQVYDLVKETPIQHLPVISNELNNQVFAKREELQTGFSFCTRGAHHLLLNLTMKTRPSGIVVASAGNYGHGVSLSAKYLGIKCVNVVPENTNGVKIRNLKRNSDVIAFGSQIQDSINFAKQLAKMEGHTFVSLDDPLMIAGHATISVEILRQSKQNFDYIFVPIGTGNLAKAIGTYLKRLKPNTKIIGVAMQNSDLQLKYALDTVPRINVLDDVVYVDSAEVKNSILDYYEDTRTVLEQYGALSIAGARKWLSKEGVVNSRVLLLVTGSNVDLQDAASSQFDNHGHWEEEEADEFTSGAISHGIMPSSFVRFVPKQSKSCKYGLRIVQPEIIHSTPSKLTVGLGVSQLSRWDAADHFGNLVYEGRA</sequence>
<feature type="domain" description="Tryptophan synthase beta chain-like PALP" evidence="5">
    <location>
        <begin position="139"/>
        <end position="402"/>
    </location>
</feature>
<dbReference type="GO" id="GO:0006565">
    <property type="term" value="P:L-serine catabolic process"/>
    <property type="evidence" value="ECO:0007669"/>
    <property type="project" value="TreeGrafter"/>
</dbReference>